<accession>A0A517N5I7</accession>
<sequence>MRGQKKINQPHCLATSFCPLSPALNASSARVQRGGEGSGEGGRDLRRSAAKPGIRDPPIAHGITASGSHPPLKARLHQPSVISLLT</sequence>
<dbReference type="Proteomes" id="UP000318538">
    <property type="component" value="Chromosome"/>
</dbReference>
<dbReference type="KEGG" id="rlc:K227x_07760"/>
<organism evidence="2 3">
    <name type="scientific">Rubripirellula lacrimiformis</name>
    <dbReference type="NCBI Taxonomy" id="1930273"/>
    <lineage>
        <taxon>Bacteria</taxon>
        <taxon>Pseudomonadati</taxon>
        <taxon>Planctomycetota</taxon>
        <taxon>Planctomycetia</taxon>
        <taxon>Pirellulales</taxon>
        <taxon>Pirellulaceae</taxon>
        <taxon>Rubripirellula</taxon>
    </lineage>
</organism>
<keyword evidence="3" id="KW-1185">Reference proteome</keyword>
<reference evidence="2 3" key="1">
    <citation type="submission" date="2019-02" db="EMBL/GenBank/DDBJ databases">
        <title>Deep-cultivation of Planctomycetes and their phenomic and genomic characterization uncovers novel biology.</title>
        <authorList>
            <person name="Wiegand S."/>
            <person name="Jogler M."/>
            <person name="Boedeker C."/>
            <person name="Pinto D."/>
            <person name="Vollmers J."/>
            <person name="Rivas-Marin E."/>
            <person name="Kohn T."/>
            <person name="Peeters S.H."/>
            <person name="Heuer A."/>
            <person name="Rast P."/>
            <person name="Oberbeckmann S."/>
            <person name="Bunk B."/>
            <person name="Jeske O."/>
            <person name="Meyerdierks A."/>
            <person name="Storesund J.E."/>
            <person name="Kallscheuer N."/>
            <person name="Luecker S."/>
            <person name="Lage O.M."/>
            <person name="Pohl T."/>
            <person name="Merkel B.J."/>
            <person name="Hornburger P."/>
            <person name="Mueller R.-W."/>
            <person name="Bruemmer F."/>
            <person name="Labrenz M."/>
            <person name="Spormann A.M."/>
            <person name="Op den Camp H."/>
            <person name="Overmann J."/>
            <person name="Amann R."/>
            <person name="Jetten M.S.M."/>
            <person name="Mascher T."/>
            <person name="Medema M.H."/>
            <person name="Devos D.P."/>
            <person name="Kaster A.-K."/>
            <person name="Ovreas L."/>
            <person name="Rohde M."/>
            <person name="Galperin M.Y."/>
            <person name="Jogler C."/>
        </authorList>
    </citation>
    <scope>NUCLEOTIDE SEQUENCE [LARGE SCALE GENOMIC DNA]</scope>
    <source>
        <strain evidence="2 3">K22_7</strain>
    </source>
</reference>
<protein>
    <submittedName>
        <fullName evidence="2">Uncharacterized protein</fullName>
    </submittedName>
</protein>
<evidence type="ECO:0000313" key="2">
    <source>
        <dbReference type="EMBL" id="QDT02400.1"/>
    </source>
</evidence>
<dbReference type="AlphaFoldDB" id="A0A517N5I7"/>
<gene>
    <name evidence="2" type="ORF">K227x_07760</name>
</gene>
<feature type="region of interest" description="Disordered" evidence="1">
    <location>
        <begin position="27"/>
        <end position="86"/>
    </location>
</feature>
<evidence type="ECO:0000313" key="3">
    <source>
        <dbReference type="Proteomes" id="UP000318538"/>
    </source>
</evidence>
<evidence type="ECO:0000256" key="1">
    <source>
        <dbReference type="SAM" id="MobiDB-lite"/>
    </source>
</evidence>
<name>A0A517N5I7_9BACT</name>
<proteinExistence type="predicted"/>
<dbReference type="EMBL" id="CP036525">
    <property type="protein sequence ID" value="QDT02400.1"/>
    <property type="molecule type" value="Genomic_DNA"/>
</dbReference>